<evidence type="ECO:0000313" key="2">
    <source>
        <dbReference type="Proteomes" id="UP000318538"/>
    </source>
</evidence>
<dbReference type="KEGG" id="rlc:K227x_42460"/>
<name>A0A517NFD4_9BACT</name>
<dbReference type="AlphaFoldDB" id="A0A517NFD4"/>
<accession>A0A517NFD4</accession>
<proteinExistence type="predicted"/>
<evidence type="ECO:0000313" key="1">
    <source>
        <dbReference type="EMBL" id="QDT05841.1"/>
    </source>
</evidence>
<organism evidence="1 2">
    <name type="scientific">Rubripirellula lacrimiformis</name>
    <dbReference type="NCBI Taxonomy" id="1930273"/>
    <lineage>
        <taxon>Bacteria</taxon>
        <taxon>Pseudomonadati</taxon>
        <taxon>Planctomycetota</taxon>
        <taxon>Planctomycetia</taxon>
        <taxon>Pirellulales</taxon>
        <taxon>Pirellulaceae</taxon>
        <taxon>Rubripirellula</taxon>
    </lineage>
</organism>
<dbReference type="Proteomes" id="UP000318538">
    <property type="component" value="Chromosome"/>
</dbReference>
<protein>
    <submittedName>
        <fullName evidence="1">Uncharacterized protein</fullName>
    </submittedName>
</protein>
<reference evidence="1 2" key="1">
    <citation type="submission" date="2019-02" db="EMBL/GenBank/DDBJ databases">
        <title>Deep-cultivation of Planctomycetes and their phenomic and genomic characterization uncovers novel biology.</title>
        <authorList>
            <person name="Wiegand S."/>
            <person name="Jogler M."/>
            <person name="Boedeker C."/>
            <person name="Pinto D."/>
            <person name="Vollmers J."/>
            <person name="Rivas-Marin E."/>
            <person name="Kohn T."/>
            <person name="Peeters S.H."/>
            <person name="Heuer A."/>
            <person name="Rast P."/>
            <person name="Oberbeckmann S."/>
            <person name="Bunk B."/>
            <person name="Jeske O."/>
            <person name="Meyerdierks A."/>
            <person name="Storesund J.E."/>
            <person name="Kallscheuer N."/>
            <person name="Luecker S."/>
            <person name="Lage O.M."/>
            <person name="Pohl T."/>
            <person name="Merkel B.J."/>
            <person name="Hornburger P."/>
            <person name="Mueller R.-W."/>
            <person name="Bruemmer F."/>
            <person name="Labrenz M."/>
            <person name="Spormann A.M."/>
            <person name="Op den Camp H."/>
            <person name="Overmann J."/>
            <person name="Amann R."/>
            <person name="Jetten M.S.M."/>
            <person name="Mascher T."/>
            <person name="Medema M.H."/>
            <person name="Devos D.P."/>
            <person name="Kaster A.-K."/>
            <person name="Ovreas L."/>
            <person name="Rohde M."/>
            <person name="Galperin M.Y."/>
            <person name="Jogler C."/>
        </authorList>
    </citation>
    <scope>NUCLEOTIDE SEQUENCE [LARGE SCALE GENOMIC DNA]</scope>
    <source>
        <strain evidence="1 2">K22_7</strain>
    </source>
</reference>
<keyword evidence="2" id="KW-1185">Reference proteome</keyword>
<dbReference type="EMBL" id="CP036525">
    <property type="protein sequence ID" value="QDT05841.1"/>
    <property type="molecule type" value="Genomic_DNA"/>
</dbReference>
<gene>
    <name evidence="1" type="ORF">K227x_42460</name>
</gene>
<sequence>MVSRPAPGHDQFPFAIDLLPSGPAGIREGSVIACLSLRCVDARGVARAVKGWGVRVEDGAGFARLTACPSGRAFGCVDARGVAHAVKRFALGRCVGLSFRRVPGEAVNN</sequence>